<accession>A0ABW9RR09</accession>
<evidence type="ECO:0000313" key="3">
    <source>
        <dbReference type="Proteomes" id="UP000798808"/>
    </source>
</evidence>
<name>A0ABW9RR09_9BACT</name>
<keyword evidence="1" id="KW-0175">Coiled coil</keyword>
<evidence type="ECO:0000313" key="2">
    <source>
        <dbReference type="EMBL" id="MTI26619.1"/>
    </source>
</evidence>
<gene>
    <name evidence="2" type="ORF">E1163_16805</name>
</gene>
<evidence type="ECO:0000256" key="1">
    <source>
        <dbReference type="SAM" id="Coils"/>
    </source>
</evidence>
<protein>
    <submittedName>
        <fullName evidence="2">Uncharacterized protein</fullName>
    </submittedName>
</protein>
<dbReference type="RefSeq" id="WP_155173629.1">
    <property type="nucleotide sequence ID" value="NZ_BAAAFL010000053.1"/>
</dbReference>
<comment type="caution">
    <text evidence="2">The sequence shown here is derived from an EMBL/GenBank/DDBJ whole genome shotgun (WGS) entry which is preliminary data.</text>
</comment>
<organism evidence="2 3">
    <name type="scientific">Fulvivirga kasyanovii</name>
    <dbReference type="NCBI Taxonomy" id="396812"/>
    <lineage>
        <taxon>Bacteria</taxon>
        <taxon>Pseudomonadati</taxon>
        <taxon>Bacteroidota</taxon>
        <taxon>Cytophagia</taxon>
        <taxon>Cytophagales</taxon>
        <taxon>Fulvivirgaceae</taxon>
        <taxon>Fulvivirga</taxon>
    </lineage>
</organism>
<dbReference type="Proteomes" id="UP000798808">
    <property type="component" value="Unassembled WGS sequence"/>
</dbReference>
<feature type="coiled-coil region" evidence="1">
    <location>
        <begin position="76"/>
        <end position="128"/>
    </location>
</feature>
<proteinExistence type="predicted"/>
<reference evidence="2 3" key="1">
    <citation type="submission" date="2019-02" db="EMBL/GenBank/DDBJ databases">
        <authorList>
            <person name="Goldberg S.R."/>
            <person name="Haltli B.A."/>
            <person name="Correa H."/>
            <person name="Russell K.G."/>
        </authorList>
    </citation>
    <scope>NUCLEOTIDE SEQUENCE [LARGE SCALE GENOMIC DNA]</scope>
    <source>
        <strain evidence="2 3">JCM 16186</strain>
    </source>
</reference>
<keyword evidence="3" id="KW-1185">Reference proteome</keyword>
<sequence length="137" mass="16626">MISVTSVTDKYIVQPSLLDKHRKTLEWLSTALLWKHELAFFQKLLDQNAPKFTDVEDKKRIDHFQNLLIYYNGELVDTLRSKLRDHEKRLAGMLETRDESRTEYFKEHNELMNELDAFNKNFVEYKEDFFYFIERVL</sequence>
<dbReference type="EMBL" id="SMLW01000590">
    <property type="protein sequence ID" value="MTI26619.1"/>
    <property type="molecule type" value="Genomic_DNA"/>
</dbReference>